<feature type="active site" evidence="6">
    <location>
        <position position="333"/>
    </location>
</feature>
<dbReference type="GO" id="GO:0005737">
    <property type="term" value="C:cytoplasm"/>
    <property type="evidence" value="ECO:0007669"/>
    <property type="project" value="InterPro"/>
</dbReference>
<name>Q23D84_TETTS</name>
<dbReference type="eggNOG" id="KOG2617">
    <property type="taxonomic scope" value="Eukaryota"/>
</dbReference>
<dbReference type="InterPro" id="IPR010953">
    <property type="entry name" value="Citrate_synthase_typ-I"/>
</dbReference>
<dbReference type="KEGG" id="tet:TTHERM_00049070"/>
<dbReference type="PANTHER" id="PTHR42871:SF1">
    <property type="entry name" value="CITRATE SYNTHASE"/>
    <property type="match status" value="1"/>
</dbReference>
<comment type="pathway">
    <text evidence="1">Carbohydrate metabolism; tricarboxylic acid cycle; isocitrate from oxaloacetate: step 1/2.</text>
</comment>
<evidence type="ECO:0000313" key="9">
    <source>
        <dbReference type="EMBL" id="EAR94645.1"/>
    </source>
</evidence>
<keyword evidence="3" id="KW-0816">Tricarboxylic acid cycle</keyword>
<evidence type="ECO:0000313" key="10">
    <source>
        <dbReference type="Proteomes" id="UP000009168"/>
    </source>
</evidence>
<dbReference type="NCBIfam" id="TIGR01798">
    <property type="entry name" value="cit_synth_I"/>
    <property type="match status" value="1"/>
</dbReference>
<evidence type="ECO:0000256" key="8">
    <source>
        <dbReference type="SAM" id="MobiDB-lite"/>
    </source>
</evidence>
<organism evidence="9 10">
    <name type="scientific">Tetrahymena thermophila (strain SB210)</name>
    <dbReference type="NCBI Taxonomy" id="312017"/>
    <lineage>
        <taxon>Eukaryota</taxon>
        <taxon>Sar</taxon>
        <taxon>Alveolata</taxon>
        <taxon>Ciliophora</taxon>
        <taxon>Intramacronucleata</taxon>
        <taxon>Oligohymenophorea</taxon>
        <taxon>Hymenostomatida</taxon>
        <taxon>Tetrahymenina</taxon>
        <taxon>Tetrahymenidae</taxon>
        <taxon>Tetrahymena</taxon>
    </lineage>
</organism>
<accession>Q23D84</accession>
<keyword evidence="4 5" id="KW-0808">Transferase</keyword>
<comment type="similarity">
    <text evidence="2 5 7">Belongs to the citrate synthase family.</text>
</comment>
<evidence type="ECO:0000256" key="6">
    <source>
        <dbReference type="PIRSR" id="PIRSR001369-1"/>
    </source>
</evidence>
<dbReference type="Pfam" id="PF00285">
    <property type="entry name" value="Citrate_synt"/>
    <property type="match status" value="1"/>
</dbReference>
<dbReference type="GO" id="GO:0006099">
    <property type="term" value="P:tricarboxylic acid cycle"/>
    <property type="evidence" value="ECO:0007669"/>
    <property type="project" value="UniProtKB-UniPathway"/>
</dbReference>
<dbReference type="RefSeq" id="XP_001014802.1">
    <property type="nucleotide sequence ID" value="XM_001014802.1"/>
</dbReference>
<dbReference type="InterPro" id="IPR016142">
    <property type="entry name" value="Citrate_synth-like_lrg_a-sub"/>
</dbReference>
<dbReference type="CDD" id="cd06115">
    <property type="entry name" value="AthCS_per_like"/>
    <property type="match status" value="1"/>
</dbReference>
<dbReference type="InParanoid" id="Q23D84"/>
<dbReference type="GO" id="GO:0046912">
    <property type="term" value="F:acyltransferase activity, acyl groups converted into alkyl on transfer"/>
    <property type="evidence" value="ECO:0007669"/>
    <property type="project" value="InterPro"/>
</dbReference>
<evidence type="ECO:0000256" key="4">
    <source>
        <dbReference type="ARBA" id="ARBA00022679"/>
    </source>
</evidence>
<sequence length="480" mass="54980">MERITDLNQQIITNETGEKEYYTVTDNRNGKTYEVPIRNSREGRYIMAKDIGKIKDAEGNVLRVYDPGYMNTIVNTSRICYIDGDLGVLEYRGIPIEQLAEKSTFLEVAYLLIYGELPTKTQFEEFNQRISGHTFLHTDVLQMMKHFRYDAHPMGMLISTIAALSTFRPGSNPALAGQDIYKDLKIRNKQIYRILGQVPTIAANAYRSRIGRNFNNPSSDLPYVDNFLYMMDKLNENKYKPHPKLAKALDILFILHAEHEMNCSTAFVRHLASSGVDVYSCIAGSAAALYGPKHGGANEAVLRMLEQIGDVKNIPSFIDKVKNRKALLFGFGHRVYKNYDPRAKIVKKTAYEVFEICGKEPLIEIAIELEKIALEDEFFIKRKLYPNVDFYSGVIYRAMGFPTDMFPVLFTIPRVAGWLAHWVEYLDDKENNIVRPRQNYVGYAKRDYVPMEQRQEAKFNLESSKSSTSKRREAGTSVVL</sequence>
<dbReference type="GeneID" id="7830954"/>
<dbReference type="GO" id="GO:0032787">
    <property type="term" value="P:monocarboxylic acid metabolic process"/>
    <property type="evidence" value="ECO:0007669"/>
    <property type="project" value="UniProtKB-ARBA"/>
</dbReference>
<dbReference type="OMA" id="EFAVSHH"/>
<dbReference type="Gene3D" id="1.10.230.10">
    <property type="entry name" value="Cytochrome P450-Terp, domain 2"/>
    <property type="match status" value="1"/>
</dbReference>
<gene>
    <name evidence="9" type="ORF">TTHERM_00049070</name>
</gene>
<proteinExistence type="inferred from homology"/>
<dbReference type="InterPro" id="IPR002020">
    <property type="entry name" value="Citrate_synthase"/>
</dbReference>
<evidence type="ECO:0000256" key="3">
    <source>
        <dbReference type="ARBA" id="ARBA00022532"/>
    </source>
</evidence>
<dbReference type="STRING" id="312017.Q23D84"/>
<dbReference type="NCBIfam" id="NF004126">
    <property type="entry name" value="PRK05614.1"/>
    <property type="match status" value="1"/>
</dbReference>
<evidence type="ECO:0000256" key="2">
    <source>
        <dbReference type="ARBA" id="ARBA00010566"/>
    </source>
</evidence>
<feature type="active site" evidence="6">
    <location>
        <position position="389"/>
    </location>
</feature>
<dbReference type="PANTHER" id="PTHR42871">
    <property type="entry name" value="CITRATE SYNTHASE"/>
    <property type="match status" value="1"/>
</dbReference>
<keyword evidence="10" id="KW-1185">Reference proteome</keyword>
<dbReference type="PROSITE" id="PS00480">
    <property type="entry name" value="CITRATE_SYNTHASE"/>
    <property type="match status" value="1"/>
</dbReference>
<dbReference type="PRINTS" id="PR00143">
    <property type="entry name" value="CITRTSNTHASE"/>
</dbReference>
<feature type="region of interest" description="Disordered" evidence="8">
    <location>
        <begin position="460"/>
        <end position="480"/>
    </location>
</feature>
<dbReference type="FunFam" id="1.10.580.10:FF:000005">
    <property type="entry name" value="Citrate synthase"/>
    <property type="match status" value="1"/>
</dbReference>
<dbReference type="FunFam" id="1.10.230.10:FF:000002">
    <property type="entry name" value="Citrate synthase"/>
    <property type="match status" value="1"/>
</dbReference>
<reference evidence="10" key="1">
    <citation type="journal article" date="2006" name="PLoS Biol.">
        <title>Macronuclear genome sequence of the ciliate Tetrahymena thermophila, a model eukaryote.</title>
        <authorList>
            <person name="Eisen J.A."/>
            <person name="Coyne R.S."/>
            <person name="Wu M."/>
            <person name="Wu D."/>
            <person name="Thiagarajan M."/>
            <person name="Wortman J.R."/>
            <person name="Badger J.H."/>
            <person name="Ren Q."/>
            <person name="Amedeo P."/>
            <person name="Jones K.M."/>
            <person name="Tallon L.J."/>
            <person name="Delcher A.L."/>
            <person name="Salzberg S.L."/>
            <person name="Silva J.C."/>
            <person name="Haas B.J."/>
            <person name="Majoros W.H."/>
            <person name="Farzad M."/>
            <person name="Carlton J.M."/>
            <person name="Smith R.K. Jr."/>
            <person name="Garg J."/>
            <person name="Pearlman R.E."/>
            <person name="Karrer K.M."/>
            <person name="Sun L."/>
            <person name="Manning G."/>
            <person name="Elde N.C."/>
            <person name="Turkewitz A.P."/>
            <person name="Asai D.J."/>
            <person name="Wilkes D.E."/>
            <person name="Wang Y."/>
            <person name="Cai H."/>
            <person name="Collins K."/>
            <person name="Stewart B.A."/>
            <person name="Lee S.R."/>
            <person name="Wilamowska K."/>
            <person name="Weinberg Z."/>
            <person name="Ruzzo W.L."/>
            <person name="Wloga D."/>
            <person name="Gaertig J."/>
            <person name="Frankel J."/>
            <person name="Tsao C.-C."/>
            <person name="Gorovsky M.A."/>
            <person name="Keeling P.J."/>
            <person name="Waller R.F."/>
            <person name="Patron N.J."/>
            <person name="Cherry J.M."/>
            <person name="Stover N.A."/>
            <person name="Krieger C.J."/>
            <person name="del Toro C."/>
            <person name="Ryder H.F."/>
            <person name="Williamson S.C."/>
            <person name="Barbeau R.A."/>
            <person name="Hamilton E.P."/>
            <person name="Orias E."/>
        </authorList>
    </citation>
    <scope>NUCLEOTIDE SEQUENCE [LARGE SCALE GENOMIC DNA]</scope>
    <source>
        <strain evidence="10">SB210</strain>
    </source>
</reference>
<dbReference type="UniPathway" id="UPA00223">
    <property type="reaction ID" value="UER00717"/>
</dbReference>
<dbReference type="HOGENOM" id="CLU_025068_0_1_1"/>
<dbReference type="SUPFAM" id="SSF48256">
    <property type="entry name" value="Citrate synthase"/>
    <property type="match status" value="1"/>
</dbReference>
<dbReference type="Proteomes" id="UP000009168">
    <property type="component" value="Unassembled WGS sequence"/>
</dbReference>
<dbReference type="InterPro" id="IPR019810">
    <property type="entry name" value="Citrate_synthase_AS"/>
</dbReference>
<dbReference type="PIRSF" id="PIRSF001369">
    <property type="entry name" value="Citrate_synth"/>
    <property type="match status" value="1"/>
</dbReference>
<dbReference type="InterPro" id="IPR016143">
    <property type="entry name" value="Citrate_synth-like_sm_a-sub"/>
</dbReference>
<dbReference type="AlphaFoldDB" id="Q23D84"/>
<dbReference type="InterPro" id="IPR036969">
    <property type="entry name" value="Citrate_synthase_sf"/>
</dbReference>
<evidence type="ECO:0000256" key="1">
    <source>
        <dbReference type="ARBA" id="ARBA00004751"/>
    </source>
</evidence>
<dbReference type="InterPro" id="IPR024176">
    <property type="entry name" value="Citrate_synthase_bac-typ"/>
</dbReference>
<dbReference type="Gene3D" id="1.10.580.10">
    <property type="entry name" value="Citrate Synthase, domain 1"/>
    <property type="match status" value="1"/>
</dbReference>
<evidence type="ECO:0000256" key="7">
    <source>
        <dbReference type="RuleBase" id="RU000441"/>
    </source>
</evidence>
<dbReference type="OrthoDB" id="435022at2759"/>
<protein>
    <recommendedName>
        <fullName evidence="5 7">Citrate synthase</fullName>
    </recommendedName>
</protein>
<dbReference type="EMBL" id="GG662712">
    <property type="protein sequence ID" value="EAR94645.1"/>
    <property type="molecule type" value="Genomic_DNA"/>
</dbReference>
<evidence type="ECO:0000256" key="5">
    <source>
        <dbReference type="PIRNR" id="PIRNR001369"/>
    </source>
</evidence>